<evidence type="ECO:0000313" key="4">
    <source>
        <dbReference type="Proteomes" id="UP000637819"/>
    </source>
</evidence>
<evidence type="ECO:0000256" key="1">
    <source>
        <dbReference type="SAM" id="MobiDB-lite"/>
    </source>
</evidence>
<feature type="region of interest" description="Disordered" evidence="1">
    <location>
        <begin position="70"/>
        <end position="92"/>
    </location>
</feature>
<proteinExistence type="predicted"/>
<dbReference type="Proteomes" id="UP000637819">
    <property type="component" value="Chromosome"/>
</dbReference>
<organism evidence="3 4">
    <name type="scientific">Haloterrigena salifodinae</name>
    <dbReference type="NCBI Taxonomy" id="2675099"/>
    <lineage>
        <taxon>Archaea</taxon>
        <taxon>Methanobacteriati</taxon>
        <taxon>Methanobacteriota</taxon>
        <taxon>Stenosarchaea group</taxon>
        <taxon>Halobacteria</taxon>
        <taxon>Halobacteriales</taxon>
        <taxon>Natrialbaceae</taxon>
        <taxon>Haloterrigena</taxon>
    </lineage>
</organism>
<dbReference type="SUPFAM" id="SSF88713">
    <property type="entry name" value="Glycoside hydrolase/deacetylase"/>
    <property type="match status" value="1"/>
</dbReference>
<feature type="compositionally biased region" description="Acidic residues" evidence="1">
    <location>
        <begin position="25"/>
        <end position="40"/>
    </location>
</feature>
<dbReference type="Gene3D" id="3.20.20.370">
    <property type="entry name" value="Glycoside hydrolase/deacetylase"/>
    <property type="match status" value="1"/>
</dbReference>
<dbReference type="GO" id="GO:0005975">
    <property type="term" value="P:carbohydrate metabolic process"/>
    <property type="evidence" value="ECO:0007669"/>
    <property type="project" value="InterPro"/>
</dbReference>
<reference evidence="3 4" key="1">
    <citation type="submission" date="2021-01" db="EMBL/GenBank/DDBJ databases">
        <title>Genome Sequence and Methylation Pattern of Haloterrigena salifodinae BOL5-1, An Extremely Halophilic Archaeon from a Bolivian Salt Mine.</title>
        <authorList>
            <person name="DasSarma P."/>
            <person name="Anton B.P."/>
            <person name="DasSarma S.L."/>
            <person name="von Ehrenheim H.A.L."/>
            <person name="Martinez F.L."/>
            <person name="Guzman D."/>
            <person name="Roberts R.J."/>
            <person name="DasSarma S."/>
        </authorList>
    </citation>
    <scope>NUCLEOTIDE SEQUENCE [LARGE SCALE GENOMIC DNA]</scope>
    <source>
        <strain evidence="3 4">BOL5-1</strain>
    </source>
</reference>
<dbReference type="InterPro" id="IPR011330">
    <property type="entry name" value="Glyco_hydro/deAcase_b/a-brl"/>
</dbReference>
<feature type="domain" description="NodB homology" evidence="2">
    <location>
        <begin position="196"/>
        <end position="311"/>
    </location>
</feature>
<dbReference type="CDD" id="cd10970">
    <property type="entry name" value="CE4_DAC_u1_6s"/>
    <property type="match status" value="1"/>
</dbReference>
<accession>A0A8T8E4X9</accession>
<dbReference type="GeneID" id="62875050"/>
<evidence type="ECO:0000313" key="3">
    <source>
        <dbReference type="EMBL" id="QRV16789.1"/>
    </source>
</evidence>
<gene>
    <name evidence="3" type="ORF">JMJ58_07960</name>
</gene>
<dbReference type="Pfam" id="PF01522">
    <property type="entry name" value="Polysacc_deac_1"/>
    <property type="match status" value="1"/>
</dbReference>
<dbReference type="OrthoDB" id="10436at2157"/>
<dbReference type="InterPro" id="IPR002509">
    <property type="entry name" value="NODB_dom"/>
</dbReference>
<evidence type="ECO:0000259" key="2">
    <source>
        <dbReference type="Pfam" id="PF01522"/>
    </source>
</evidence>
<dbReference type="PROSITE" id="PS51257">
    <property type="entry name" value="PROKAR_LIPOPROTEIN"/>
    <property type="match status" value="1"/>
</dbReference>
<keyword evidence="4" id="KW-1185">Reference proteome</keyword>
<dbReference type="KEGG" id="hsal:JMJ58_07960"/>
<feature type="region of interest" description="Disordered" evidence="1">
    <location>
        <begin position="18"/>
        <end position="56"/>
    </location>
</feature>
<sequence length="398" mass="43228">MKRRVYLATAGATLFAGCSALSGSETDEENGDENGNETGDENGSSDPINEDPGSFDEFEDLSKWTVMEGSMSADEERTHVGSQSARMDAGESDTRVMIKREFDSPRDLSDELPALAFASDREVNPVIQLSDTDGNRLLLQCAVEADGSFARHDLGYKKTVGDPDLSSIAHTKVSFWAGDREMSLWVDDYHFVKRPDTGKVLLEFPDGSAAVEAASALAEHDLPATAFVRTDYVGGSGYPSVDELESLQEDGWTIASEGATGTDLTALDAESQKAEITSAASWLEDHGFDAEYFSYPLNRYNDTTLELVAEHHDLGFVGGFPGHGHVTNPAMVPRATNPDAEEAETLLEWTADHRTITTISFRELENLDATLELVADLKSNGDLEVITPADLASDYLHE</sequence>
<dbReference type="EMBL" id="CP069188">
    <property type="protein sequence ID" value="QRV16789.1"/>
    <property type="molecule type" value="Genomic_DNA"/>
</dbReference>
<protein>
    <submittedName>
        <fullName evidence="3">Polysaccharide deacetylase family protein</fullName>
    </submittedName>
</protein>
<dbReference type="AlphaFoldDB" id="A0A8T8E4X9"/>
<dbReference type="RefSeq" id="WP_204748964.1">
    <property type="nucleotide sequence ID" value="NZ_CP069188.1"/>
</dbReference>
<name>A0A8T8E4X9_9EURY</name>
<dbReference type="GO" id="GO:0016810">
    <property type="term" value="F:hydrolase activity, acting on carbon-nitrogen (but not peptide) bonds"/>
    <property type="evidence" value="ECO:0007669"/>
    <property type="project" value="InterPro"/>
</dbReference>